<dbReference type="Proteomes" id="UP000256862">
    <property type="component" value="Chromosome CO2235"/>
</dbReference>
<keyword evidence="1 4" id="KW-0963">Cytoplasm</keyword>
<evidence type="ECO:0000256" key="1">
    <source>
        <dbReference type="ARBA" id="ARBA00022490"/>
    </source>
</evidence>
<evidence type="ECO:0000256" key="3">
    <source>
        <dbReference type="ARBA" id="ARBA00023315"/>
    </source>
</evidence>
<dbReference type="HAMAP" id="MF_00688">
    <property type="entry name" value="Leu_Phe_trans"/>
    <property type="match status" value="1"/>
</dbReference>
<keyword evidence="2 4" id="KW-0808">Transferase</keyword>
<dbReference type="EC" id="2.3.2.6" evidence="4"/>
<evidence type="ECO:0000313" key="8">
    <source>
        <dbReference type="Proteomes" id="UP000325743"/>
    </source>
</evidence>
<evidence type="ECO:0000313" key="6">
    <source>
        <dbReference type="EMBL" id="QRQ95485.1"/>
    </source>
</evidence>
<dbReference type="Proteomes" id="UP000623307">
    <property type="component" value="Chromosome 2"/>
</dbReference>
<dbReference type="GO" id="GO:0008914">
    <property type="term" value="F:leucyl-tRNA--protein transferase activity"/>
    <property type="evidence" value="ECO:0007669"/>
    <property type="project" value="UniProtKB-UniRule"/>
</dbReference>
<dbReference type="InterPro" id="IPR042221">
    <property type="entry name" value="Leu/Phe-tRNA_Trfase_N"/>
</dbReference>
<dbReference type="GO" id="GO:0005737">
    <property type="term" value="C:cytoplasm"/>
    <property type="evidence" value="ECO:0007669"/>
    <property type="project" value="UniProtKB-SubCell"/>
</dbReference>
<dbReference type="PANTHER" id="PTHR30098:SF2">
    <property type="entry name" value="LEUCYL_PHENYLALANYL-TRNA--PROTEIN TRANSFERASE"/>
    <property type="match status" value="1"/>
</dbReference>
<sequence length="250" mass="27506">MIAWLDPHDPFPPVEQALGSDSDAPGLLAASRDLSPQRLLLAYRQGIFPWYSSGQPVLWWSTDPRMVLAPHALRVSATLRKTLRRVLRDADWEIRVDDDFLAVMRACAITPRDGQDGTWITDEIIAAYGTLHRNGMAHSVESWYRGERVGGLYGVALGRMFFGESMFAHRTDASKIALAALCAFLGNHGVAMIDCQQETDHLASLGASPIPRAEFVAHVRAAAVQPAIHPWRFDKSVLERWAGTPAAPAG</sequence>
<dbReference type="InterPro" id="IPR042203">
    <property type="entry name" value="Leu/Phe-tRNA_Trfase_C"/>
</dbReference>
<dbReference type="EMBL" id="OGUS01000110">
    <property type="protein sequence ID" value="SPC12005.1"/>
    <property type="molecule type" value="Genomic_DNA"/>
</dbReference>
<gene>
    <name evidence="4 7" type="primary">aat</name>
    <name evidence="7" type="ORF">CO2235_100025</name>
    <name evidence="5" type="ORF">D2917_18955</name>
    <name evidence="6" type="ORF">JTE92_18730</name>
</gene>
<comment type="subcellular location">
    <subcellularLocation>
        <location evidence="4">Cytoplasm</location>
    </subcellularLocation>
</comment>
<reference evidence="6 9" key="3">
    <citation type="submission" date="2021-02" db="EMBL/GenBank/DDBJ databases">
        <title>Complete Genome Sequence of Cupriavidus oxalaticus Strain Ox1, a Soil Oxalate-Degrading Species.</title>
        <authorList>
            <person name="Palmieri F."/>
            <person name="Udriet P."/>
            <person name="Deuasquier M."/>
            <person name="Beaudoing E."/>
            <person name="Johnson S.L."/>
            <person name="Davenport K.W."/>
            <person name="Chain P.S."/>
            <person name="Bindschedler S."/>
            <person name="Junier P."/>
        </authorList>
    </citation>
    <scope>NUCLEOTIDE SEQUENCE [LARGE SCALE GENOMIC DNA]</scope>
    <source>
        <strain evidence="6 9">Ox1</strain>
    </source>
</reference>
<evidence type="ECO:0000256" key="4">
    <source>
        <dbReference type="HAMAP-Rule" id="MF_00688"/>
    </source>
</evidence>
<dbReference type="AlphaFoldDB" id="A0A375FZ33"/>
<dbReference type="PANTHER" id="PTHR30098">
    <property type="entry name" value="LEUCYL/PHENYLALANYL-TRNA--PROTEIN TRANSFERASE"/>
    <property type="match status" value="1"/>
</dbReference>
<evidence type="ECO:0000313" key="9">
    <source>
        <dbReference type="Proteomes" id="UP000623307"/>
    </source>
</evidence>
<reference evidence="5 8" key="2">
    <citation type="submission" date="2018-09" db="EMBL/GenBank/DDBJ databases">
        <title>Complete genome sequence of Cupriavidus oxalaticus T2, a bacterium capable of phenol tolerance and degradation.</title>
        <authorList>
            <person name="Yan J."/>
        </authorList>
    </citation>
    <scope>NUCLEOTIDE SEQUENCE [LARGE SCALE GENOMIC DNA]</scope>
    <source>
        <strain evidence="5 8">T2</strain>
    </source>
</reference>
<comment type="function">
    <text evidence="4">Functions in the N-end rule pathway of protein degradation where it conjugates Leu, Phe and, less efficiently, Met from aminoacyl-tRNAs to the N-termini of proteins containing an N-terminal arginine or lysine.</text>
</comment>
<evidence type="ECO:0000256" key="2">
    <source>
        <dbReference type="ARBA" id="ARBA00022679"/>
    </source>
</evidence>
<reference evidence="7" key="1">
    <citation type="submission" date="2018-01" db="EMBL/GenBank/DDBJ databases">
        <authorList>
            <person name="Clerissi C."/>
        </authorList>
    </citation>
    <scope>NUCLEOTIDE SEQUENCE</scope>
    <source>
        <strain evidence="7">Cupriavidus oxalaticus LMG 2235</strain>
    </source>
</reference>
<protein>
    <recommendedName>
        <fullName evidence="4">Leucyl/phenylalanyl-tRNA--protein transferase</fullName>
        <ecNumber evidence="4">2.3.2.6</ecNumber>
    </recommendedName>
    <alternativeName>
        <fullName evidence="4">L/F-transferase</fullName>
    </alternativeName>
    <alternativeName>
        <fullName evidence="4">Leucyltransferase</fullName>
    </alternativeName>
    <alternativeName>
        <fullName evidence="4">Phenyalanyltransferase</fullName>
    </alternativeName>
</protein>
<dbReference type="Pfam" id="PF03588">
    <property type="entry name" value="Leu_Phe_trans"/>
    <property type="match status" value="1"/>
</dbReference>
<dbReference type="InterPro" id="IPR004616">
    <property type="entry name" value="Leu/Phe-tRNA_Trfase"/>
</dbReference>
<evidence type="ECO:0000313" key="5">
    <source>
        <dbReference type="EMBL" id="QEZ46344.1"/>
    </source>
</evidence>
<proteinExistence type="inferred from homology"/>
<comment type="similarity">
    <text evidence="4">Belongs to the L/F-transferase family.</text>
</comment>
<dbReference type="RefSeq" id="WP_063238625.1">
    <property type="nucleotide sequence ID" value="NZ_CP032519.1"/>
</dbReference>
<name>A0A375FZ33_9BURK</name>
<accession>A0A375FZ33</accession>
<dbReference type="SUPFAM" id="SSF55729">
    <property type="entry name" value="Acyl-CoA N-acyltransferases (Nat)"/>
    <property type="match status" value="1"/>
</dbReference>
<dbReference type="Proteomes" id="UP000325743">
    <property type="component" value="Chromosome 2"/>
</dbReference>
<dbReference type="NCBIfam" id="TIGR00667">
    <property type="entry name" value="aat"/>
    <property type="match status" value="1"/>
</dbReference>
<comment type="catalytic activity">
    <reaction evidence="4">
        <text>N-terminal L-arginyl-[protein] + L-leucyl-tRNA(Leu) = N-terminal L-leucyl-L-arginyl-[protein] + tRNA(Leu) + H(+)</text>
        <dbReference type="Rhea" id="RHEA:50416"/>
        <dbReference type="Rhea" id="RHEA-COMP:9613"/>
        <dbReference type="Rhea" id="RHEA-COMP:9622"/>
        <dbReference type="Rhea" id="RHEA-COMP:12672"/>
        <dbReference type="Rhea" id="RHEA-COMP:12673"/>
        <dbReference type="ChEBI" id="CHEBI:15378"/>
        <dbReference type="ChEBI" id="CHEBI:64719"/>
        <dbReference type="ChEBI" id="CHEBI:78442"/>
        <dbReference type="ChEBI" id="CHEBI:78494"/>
        <dbReference type="ChEBI" id="CHEBI:133044"/>
        <dbReference type="EC" id="2.3.2.6"/>
    </reaction>
</comment>
<keyword evidence="9" id="KW-1185">Reference proteome</keyword>
<dbReference type="OrthoDB" id="9790282at2"/>
<dbReference type="EMBL" id="CP032519">
    <property type="protein sequence ID" value="QEZ46344.1"/>
    <property type="molecule type" value="Genomic_DNA"/>
</dbReference>
<dbReference type="Gene3D" id="3.30.70.3550">
    <property type="entry name" value="Leucyl/phenylalanyl-tRNA-protein transferase, N-terminal domain"/>
    <property type="match status" value="1"/>
</dbReference>
<dbReference type="InterPro" id="IPR016181">
    <property type="entry name" value="Acyl_CoA_acyltransferase"/>
</dbReference>
<dbReference type="EMBL" id="CP069812">
    <property type="protein sequence ID" value="QRQ95485.1"/>
    <property type="molecule type" value="Genomic_DNA"/>
</dbReference>
<dbReference type="GeneID" id="303491591"/>
<organism evidence="7">
    <name type="scientific">Cupriavidus oxalaticus</name>
    <dbReference type="NCBI Taxonomy" id="96344"/>
    <lineage>
        <taxon>Bacteria</taxon>
        <taxon>Pseudomonadati</taxon>
        <taxon>Pseudomonadota</taxon>
        <taxon>Betaproteobacteria</taxon>
        <taxon>Burkholderiales</taxon>
        <taxon>Burkholderiaceae</taxon>
        <taxon>Cupriavidus</taxon>
    </lineage>
</organism>
<comment type="catalytic activity">
    <reaction evidence="4">
        <text>L-phenylalanyl-tRNA(Phe) + an N-terminal L-alpha-aminoacyl-[protein] = an N-terminal L-phenylalanyl-L-alpha-aminoacyl-[protein] + tRNA(Phe)</text>
        <dbReference type="Rhea" id="RHEA:43632"/>
        <dbReference type="Rhea" id="RHEA-COMP:9668"/>
        <dbReference type="Rhea" id="RHEA-COMP:9699"/>
        <dbReference type="Rhea" id="RHEA-COMP:10636"/>
        <dbReference type="Rhea" id="RHEA-COMP:10637"/>
        <dbReference type="ChEBI" id="CHEBI:78442"/>
        <dbReference type="ChEBI" id="CHEBI:78531"/>
        <dbReference type="ChEBI" id="CHEBI:78597"/>
        <dbReference type="ChEBI" id="CHEBI:83561"/>
        <dbReference type="EC" id="2.3.2.6"/>
    </reaction>
</comment>
<keyword evidence="3 4" id="KW-0012">Acyltransferase</keyword>
<dbReference type="Gene3D" id="3.40.630.70">
    <property type="entry name" value="Leucyl/phenylalanyl-tRNA-protein transferase, C-terminal domain"/>
    <property type="match status" value="1"/>
</dbReference>
<dbReference type="GO" id="GO:0030163">
    <property type="term" value="P:protein catabolic process"/>
    <property type="evidence" value="ECO:0007669"/>
    <property type="project" value="UniProtKB-UniRule"/>
</dbReference>
<comment type="catalytic activity">
    <reaction evidence="4">
        <text>N-terminal L-lysyl-[protein] + L-leucyl-tRNA(Leu) = N-terminal L-leucyl-L-lysyl-[protein] + tRNA(Leu) + H(+)</text>
        <dbReference type="Rhea" id="RHEA:12340"/>
        <dbReference type="Rhea" id="RHEA-COMP:9613"/>
        <dbReference type="Rhea" id="RHEA-COMP:9622"/>
        <dbReference type="Rhea" id="RHEA-COMP:12670"/>
        <dbReference type="Rhea" id="RHEA-COMP:12671"/>
        <dbReference type="ChEBI" id="CHEBI:15378"/>
        <dbReference type="ChEBI" id="CHEBI:65249"/>
        <dbReference type="ChEBI" id="CHEBI:78442"/>
        <dbReference type="ChEBI" id="CHEBI:78494"/>
        <dbReference type="ChEBI" id="CHEBI:133043"/>
        <dbReference type="EC" id="2.3.2.6"/>
    </reaction>
</comment>
<evidence type="ECO:0000313" key="7">
    <source>
        <dbReference type="EMBL" id="SPC12005.1"/>
    </source>
</evidence>